<name>A0A5D4NVM1_9BACI</name>
<feature type="compositionally biased region" description="Acidic residues" evidence="2">
    <location>
        <begin position="311"/>
        <end position="320"/>
    </location>
</feature>
<dbReference type="EMBL" id="VTEI01000003">
    <property type="protein sequence ID" value="TYS17721.1"/>
    <property type="molecule type" value="Genomic_DNA"/>
</dbReference>
<proteinExistence type="predicted"/>
<feature type="compositionally biased region" description="Basic and acidic residues" evidence="2">
    <location>
        <begin position="299"/>
        <end position="310"/>
    </location>
</feature>
<organism evidence="4 5">
    <name type="scientific">Rossellomorea vietnamensis</name>
    <dbReference type="NCBI Taxonomy" id="218284"/>
    <lineage>
        <taxon>Bacteria</taxon>
        <taxon>Bacillati</taxon>
        <taxon>Bacillota</taxon>
        <taxon>Bacilli</taxon>
        <taxon>Bacillales</taxon>
        <taxon>Bacillaceae</taxon>
        <taxon>Rossellomorea</taxon>
    </lineage>
</organism>
<dbReference type="GO" id="GO:0005694">
    <property type="term" value="C:chromosome"/>
    <property type="evidence" value="ECO:0007669"/>
    <property type="project" value="TreeGrafter"/>
</dbReference>
<dbReference type="SMART" id="SM00470">
    <property type="entry name" value="ParB"/>
    <property type="match status" value="1"/>
</dbReference>
<dbReference type="AlphaFoldDB" id="A0A5D4NVM1"/>
<dbReference type="SUPFAM" id="SSF110849">
    <property type="entry name" value="ParB/Sulfiredoxin"/>
    <property type="match status" value="1"/>
</dbReference>
<dbReference type="GO" id="GO:0007059">
    <property type="term" value="P:chromosome segregation"/>
    <property type="evidence" value="ECO:0007669"/>
    <property type="project" value="TreeGrafter"/>
</dbReference>
<dbReference type="RefSeq" id="WP_148939055.1">
    <property type="nucleotide sequence ID" value="NZ_VTEI01000003.1"/>
</dbReference>
<evidence type="ECO:0000259" key="3">
    <source>
        <dbReference type="SMART" id="SM00470"/>
    </source>
</evidence>
<evidence type="ECO:0000256" key="1">
    <source>
        <dbReference type="ARBA" id="ARBA00023125"/>
    </source>
</evidence>
<accession>A0A5D4NVM1</accession>
<dbReference type="InterPro" id="IPR036086">
    <property type="entry name" value="ParB/Sulfiredoxin_sf"/>
</dbReference>
<dbReference type="PANTHER" id="PTHR33375">
    <property type="entry name" value="CHROMOSOME-PARTITIONING PROTEIN PARB-RELATED"/>
    <property type="match status" value="1"/>
</dbReference>
<dbReference type="OrthoDB" id="2806727at2"/>
<dbReference type="Gene3D" id="3.90.1530.10">
    <property type="entry name" value="Conserved hypothetical protein from pyrococcus furiosus pfu- 392566-001, ParB domain"/>
    <property type="match status" value="1"/>
</dbReference>
<dbReference type="InterPro" id="IPR003115">
    <property type="entry name" value="ParB_N"/>
</dbReference>
<evidence type="ECO:0000256" key="2">
    <source>
        <dbReference type="SAM" id="MobiDB-lite"/>
    </source>
</evidence>
<feature type="region of interest" description="Disordered" evidence="2">
    <location>
        <begin position="298"/>
        <end position="320"/>
    </location>
</feature>
<reference evidence="4 5" key="1">
    <citation type="submission" date="2019-08" db="EMBL/GenBank/DDBJ databases">
        <title>Bacillus genomes from the desert of Cuatro Cienegas, Coahuila.</title>
        <authorList>
            <person name="Olmedo-Alvarez G."/>
        </authorList>
    </citation>
    <scope>NUCLEOTIDE SEQUENCE [LARGE SCALE GENOMIC DNA]</scope>
    <source>
        <strain evidence="4 5">CH34_1T</strain>
    </source>
</reference>
<protein>
    <submittedName>
        <fullName evidence="4">ParB/RepB/Spo0J family partition protein</fullName>
    </submittedName>
</protein>
<evidence type="ECO:0000313" key="5">
    <source>
        <dbReference type="Proteomes" id="UP000322267"/>
    </source>
</evidence>
<dbReference type="GO" id="GO:0003677">
    <property type="term" value="F:DNA binding"/>
    <property type="evidence" value="ECO:0007669"/>
    <property type="project" value="UniProtKB-KW"/>
</dbReference>
<dbReference type="PANTHER" id="PTHR33375:SF1">
    <property type="entry name" value="CHROMOSOME-PARTITIONING PROTEIN PARB-RELATED"/>
    <property type="match status" value="1"/>
</dbReference>
<gene>
    <name evidence="4" type="ORF">FZC78_07625</name>
</gene>
<feature type="domain" description="ParB-like N-terminal" evidence="3">
    <location>
        <begin position="6"/>
        <end position="92"/>
    </location>
</feature>
<evidence type="ECO:0000313" key="4">
    <source>
        <dbReference type="EMBL" id="TYS17721.1"/>
    </source>
</evidence>
<sequence length="320" mass="37439">MSKQPRKIKLSQIRLETSYRKSEKDLSLELSINRQGLKVPLVVEEEGKNQYVLVDGYRRFYALEFLEIEDAECNVEKLSSEEERIVKRLGIELHTKKRTAYQLERMINRLLENKNYDARLIASLCDVNEETVNKYIRGSEVNPEWLRRGEKAGAGRHAFTDIHKLNLSEETKNYIADKYIDRQINKSTVDIIKKATNENAFKDIPEEDTKECIDQIIEQHTKNYETVKEFVCESSLRAGYSKSSHTFMHNLTLNLLSRIEKIFNNGYYVNYLSTQQKAKMTKLLQNLLQTLNPPIKWSDFPKNEQAHESIENEDGESLEH</sequence>
<dbReference type="Pfam" id="PF02195">
    <property type="entry name" value="ParB_N"/>
    <property type="match status" value="1"/>
</dbReference>
<dbReference type="CDD" id="cd16387">
    <property type="entry name" value="ParB_N_Srx"/>
    <property type="match status" value="1"/>
</dbReference>
<dbReference type="Proteomes" id="UP000322267">
    <property type="component" value="Unassembled WGS sequence"/>
</dbReference>
<dbReference type="InterPro" id="IPR050336">
    <property type="entry name" value="Chromosome_partition/occlusion"/>
</dbReference>
<keyword evidence="1" id="KW-0238">DNA-binding</keyword>
<comment type="caution">
    <text evidence="4">The sequence shown here is derived from an EMBL/GenBank/DDBJ whole genome shotgun (WGS) entry which is preliminary data.</text>
</comment>